<name>A0A379SG22_SALER</name>
<organism evidence="1 2">
    <name type="scientific">Salmonella enterica</name>
    <name type="common">Salmonella choleraesuis</name>
    <dbReference type="NCBI Taxonomy" id="28901"/>
    <lineage>
        <taxon>Bacteria</taxon>
        <taxon>Pseudomonadati</taxon>
        <taxon>Pseudomonadota</taxon>
        <taxon>Gammaproteobacteria</taxon>
        <taxon>Enterobacterales</taxon>
        <taxon>Enterobacteriaceae</taxon>
        <taxon>Salmonella</taxon>
    </lineage>
</organism>
<dbReference type="Proteomes" id="UP000254332">
    <property type="component" value="Unassembled WGS sequence"/>
</dbReference>
<dbReference type="EMBL" id="UGWQ01000002">
    <property type="protein sequence ID" value="SUG27184.1"/>
    <property type="molecule type" value="Genomic_DNA"/>
</dbReference>
<dbReference type="AlphaFoldDB" id="A0A379SG22"/>
<sequence>MRCHNTNEDGSVKNPNGSDEFKLYTGYAVSALTDNDSDGQYDTSNLKAGLIDFQLSHPMGDSGANFNFGGVVGKVEMNAGTISNDKQLSGYMV</sequence>
<proteinExistence type="predicted"/>
<gene>
    <name evidence="1" type="ORF">NCTC10718_04487</name>
</gene>
<evidence type="ECO:0000313" key="2">
    <source>
        <dbReference type="Proteomes" id="UP000254332"/>
    </source>
</evidence>
<accession>A0A379SG22</accession>
<protein>
    <submittedName>
        <fullName evidence="1">Uncharacterized protein</fullName>
    </submittedName>
</protein>
<dbReference type="RefSeq" id="WP_082329079.1">
    <property type="nucleotide sequence ID" value="NZ_MXPD01000070.1"/>
</dbReference>
<reference evidence="1 2" key="1">
    <citation type="submission" date="2018-06" db="EMBL/GenBank/DDBJ databases">
        <authorList>
            <consortium name="Pathogen Informatics"/>
            <person name="Doyle S."/>
        </authorList>
    </citation>
    <scope>NUCLEOTIDE SEQUENCE [LARGE SCALE GENOMIC DNA]</scope>
    <source>
        <strain evidence="1 2">NCTC10718</strain>
    </source>
</reference>
<evidence type="ECO:0000313" key="1">
    <source>
        <dbReference type="EMBL" id="SUG27184.1"/>
    </source>
</evidence>